<keyword evidence="1" id="KW-0732">Signal</keyword>
<comment type="caution">
    <text evidence="2">The sequence shown here is derived from an EMBL/GenBank/DDBJ whole genome shotgun (WGS) entry which is preliminary data.</text>
</comment>
<feature type="chain" id="PRO_5002990762" evidence="1">
    <location>
        <begin position="20"/>
        <end position="57"/>
    </location>
</feature>
<evidence type="ECO:0000313" key="2">
    <source>
        <dbReference type="EMBL" id="EEV17530.1"/>
    </source>
</evidence>
<keyword evidence="3" id="KW-1185">Reference proteome</keyword>
<protein>
    <submittedName>
        <fullName evidence="2">Uncharacterized protein</fullName>
    </submittedName>
</protein>
<dbReference type="Proteomes" id="UP000005709">
    <property type="component" value="Unassembled WGS sequence"/>
</dbReference>
<reference evidence="2 3" key="1">
    <citation type="submission" date="2009-07" db="EMBL/GenBank/DDBJ databases">
        <authorList>
            <person name="Madupu R."/>
            <person name="Sebastian Y."/>
            <person name="Durkin A.S."/>
            <person name="Torralba M."/>
            <person name="Methe B."/>
            <person name="Sutton G.G."/>
            <person name="Strausberg R.L."/>
            <person name="Nelson K.E."/>
        </authorList>
    </citation>
    <scope>NUCLEOTIDE SEQUENCE [LARGE SCALE GENOMIC DNA]</scope>
    <source>
        <strain evidence="2 3">RM3268</strain>
    </source>
</reference>
<dbReference type="RefSeq" id="WP_005871599.1">
    <property type="nucleotide sequence ID" value="NZ_ACYG01000025.1"/>
</dbReference>
<gene>
    <name evidence="2" type="ORF">CAMGR0001_0121</name>
</gene>
<evidence type="ECO:0000313" key="3">
    <source>
        <dbReference type="Proteomes" id="UP000005709"/>
    </source>
</evidence>
<accession>C8PIE0</accession>
<dbReference type="AlphaFoldDB" id="C8PIE0"/>
<proteinExistence type="predicted"/>
<sequence length="57" mass="5933">MKKIVLSLAAAGVMSGALAQEVPNLANIAPSNYGSYVPTLDFYIKGKDITNSASFAI</sequence>
<organism evidence="2 3">
    <name type="scientific">Campylobacter gracilis RM3268</name>
    <dbReference type="NCBI Taxonomy" id="553220"/>
    <lineage>
        <taxon>Bacteria</taxon>
        <taxon>Pseudomonadati</taxon>
        <taxon>Campylobacterota</taxon>
        <taxon>Epsilonproteobacteria</taxon>
        <taxon>Campylobacterales</taxon>
        <taxon>Campylobacteraceae</taxon>
        <taxon>Campylobacter</taxon>
    </lineage>
</organism>
<feature type="signal peptide" evidence="1">
    <location>
        <begin position="1"/>
        <end position="19"/>
    </location>
</feature>
<dbReference type="EMBL" id="ACYG01000025">
    <property type="protein sequence ID" value="EEV17530.1"/>
    <property type="molecule type" value="Genomic_DNA"/>
</dbReference>
<name>C8PIE0_9BACT</name>
<evidence type="ECO:0000256" key="1">
    <source>
        <dbReference type="SAM" id="SignalP"/>
    </source>
</evidence>